<dbReference type="Gene3D" id="2.40.50.1020">
    <property type="entry name" value="LytTr DNA-binding domain"/>
    <property type="match status" value="1"/>
</dbReference>
<sequence length="237" mass="27298">MKIAICEDDHHVREENSTIIKKAAQFLKIAVTVLMFESAEQLLFELPDIIPIDLLVLDIQMGKLSGMDLAKKIREKDQDVSLVFVSNYDDYVFDGYEVNAMGYVMKPLKEDKMTHILSRVMKKKVVEEAHLIIEFNQRPTKLYLYDILYVESLGHYLKIVTQSGSYECKGSLVKFSESLTDIFVQVHRSYLVNLNFISAVHQKDILLSNGTVLPVSRNQKRHVKELFLAHYRGLANE</sequence>
<feature type="modified residue" description="4-aspartylphosphate" evidence="1">
    <location>
        <position position="58"/>
    </location>
</feature>
<dbReference type="Pfam" id="PF04397">
    <property type="entry name" value="LytTR"/>
    <property type="match status" value="1"/>
</dbReference>
<dbReference type="AlphaFoldDB" id="A0A940SWV0"/>
<gene>
    <name evidence="4" type="ORF">I6N95_11980</name>
</gene>
<dbReference type="Pfam" id="PF00072">
    <property type="entry name" value="Response_reg"/>
    <property type="match status" value="1"/>
</dbReference>
<feature type="domain" description="Response regulatory" evidence="2">
    <location>
        <begin position="2"/>
        <end position="121"/>
    </location>
</feature>
<dbReference type="PANTHER" id="PTHR37299:SF1">
    <property type="entry name" value="STAGE 0 SPORULATION PROTEIN A HOMOLOG"/>
    <property type="match status" value="1"/>
</dbReference>
<dbReference type="PANTHER" id="PTHR37299">
    <property type="entry name" value="TRANSCRIPTIONAL REGULATOR-RELATED"/>
    <property type="match status" value="1"/>
</dbReference>
<protein>
    <submittedName>
        <fullName evidence="4">Response regulator transcription factor</fullName>
    </submittedName>
</protein>
<dbReference type="PROSITE" id="PS50930">
    <property type="entry name" value="HTH_LYTTR"/>
    <property type="match status" value="1"/>
</dbReference>
<dbReference type="InterPro" id="IPR007492">
    <property type="entry name" value="LytTR_DNA-bd_dom"/>
</dbReference>
<dbReference type="SMART" id="SM00448">
    <property type="entry name" value="REC"/>
    <property type="match status" value="1"/>
</dbReference>
<dbReference type="Gene3D" id="3.40.50.2300">
    <property type="match status" value="1"/>
</dbReference>
<keyword evidence="5" id="KW-1185">Reference proteome</keyword>
<evidence type="ECO:0000259" key="2">
    <source>
        <dbReference type="PROSITE" id="PS50110"/>
    </source>
</evidence>
<dbReference type="EMBL" id="JAEEGA010000007">
    <property type="protein sequence ID" value="MBP1041728.1"/>
    <property type="molecule type" value="Genomic_DNA"/>
</dbReference>
<proteinExistence type="predicted"/>
<accession>A0A940SWV0</accession>
<dbReference type="InterPro" id="IPR011006">
    <property type="entry name" value="CheY-like_superfamily"/>
</dbReference>
<dbReference type="GO" id="GO:0000156">
    <property type="term" value="F:phosphorelay response regulator activity"/>
    <property type="evidence" value="ECO:0007669"/>
    <property type="project" value="InterPro"/>
</dbReference>
<feature type="domain" description="HTH LytTR-type" evidence="3">
    <location>
        <begin position="146"/>
        <end position="229"/>
    </location>
</feature>
<comment type="caution">
    <text evidence="4">The sequence shown here is derived from an EMBL/GenBank/DDBJ whole genome shotgun (WGS) entry which is preliminary data.</text>
</comment>
<dbReference type="GO" id="GO:0003677">
    <property type="term" value="F:DNA binding"/>
    <property type="evidence" value="ECO:0007669"/>
    <property type="project" value="InterPro"/>
</dbReference>
<dbReference type="Proteomes" id="UP000674938">
    <property type="component" value="Unassembled WGS sequence"/>
</dbReference>
<dbReference type="InterPro" id="IPR001789">
    <property type="entry name" value="Sig_transdc_resp-reg_receiver"/>
</dbReference>
<evidence type="ECO:0000313" key="4">
    <source>
        <dbReference type="EMBL" id="MBP1041728.1"/>
    </source>
</evidence>
<evidence type="ECO:0000313" key="5">
    <source>
        <dbReference type="Proteomes" id="UP000674938"/>
    </source>
</evidence>
<reference evidence="4" key="1">
    <citation type="submission" date="2020-12" db="EMBL/GenBank/DDBJ databases">
        <title>Vagococcus allomyrinae sp. nov. and Enterococcus lavae sp. nov., isolated from the larvae of Allomyrina dichotoma.</title>
        <authorList>
            <person name="Lee S.D."/>
        </authorList>
    </citation>
    <scope>NUCLEOTIDE SEQUENCE</scope>
    <source>
        <strain evidence="4">BWB3-3</strain>
    </source>
</reference>
<dbReference type="PROSITE" id="PS50110">
    <property type="entry name" value="RESPONSE_REGULATORY"/>
    <property type="match status" value="1"/>
</dbReference>
<dbReference type="SMART" id="SM00850">
    <property type="entry name" value="LytTR"/>
    <property type="match status" value="1"/>
</dbReference>
<dbReference type="InterPro" id="IPR046947">
    <property type="entry name" value="LytR-like"/>
</dbReference>
<dbReference type="RefSeq" id="WP_209528116.1">
    <property type="nucleotide sequence ID" value="NZ_JAEEGA010000007.1"/>
</dbReference>
<dbReference type="SUPFAM" id="SSF52172">
    <property type="entry name" value="CheY-like"/>
    <property type="match status" value="1"/>
</dbReference>
<keyword evidence="1" id="KW-0597">Phosphoprotein</keyword>
<name>A0A940SWV0_9ENTE</name>
<organism evidence="4 5">
    <name type="scientific">Vagococcus allomyrinae</name>
    <dbReference type="NCBI Taxonomy" id="2794353"/>
    <lineage>
        <taxon>Bacteria</taxon>
        <taxon>Bacillati</taxon>
        <taxon>Bacillota</taxon>
        <taxon>Bacilli</taxon>
        <taxon>Lactobacillales</taxon>
        <taxon>Enterococcaceae</taxon>
        <taxon>Vagococcus</taxon>
    </lineage>
</organism>
<evidence type="ECO:0000259" key="3">
    <source>
        <dbReference type="PROSITE" id="PS50930"/>
    </source>
</evidence>
<evidence type="ECO:0000256" key="1">
    <source>
        <dbReference type="PROSITE-ProRule" id="PRU00169"/>
    </source>
</evidence>